<organism evidence="10 11">
    <name type="scientific">Hanseniaspora osmophila</name>
    <dbReference type="NCBI Taxonomy" id="56408"/>
    <lineage>
        <taxon>Eukaryota</taxon>
        <taxon>Fungi</taxon>
        <taxon>Dikarya</taxon>
        <taxon>Ascomycota</taxon>
        <taxon>Saccharomycotina</taxon>
        <taxon>Saccharomycetes</taxon>
        <taxon>Saccharomycodales</taxon>
        <taxon>Saccharomycodaceae</taxon>
        <taxon>Hanseniaspora</taxon>
    </lineage>
</organism>
<dbReference type="InterPro" id="IPR001305">
    <property type="entry name" value="HSP_DnaJ_Cys-rich_dom"/>
</dbReference>
<dbReference type="InterPro" id="IPR044713">
    <property type="entry name" value="DNJA1/2-like"/>
</dbReference>
<feature type="domain" description="CR-type" evidence="9">
    <location>
        <begin position="136"/>
        <end position="217"/>
    </location>
</feature>
<dbReference type="SUPFAM" id="SSF46565">
    <property type="entry name" value="Chaperone J-domain"/>
    <property type="match status" value="1"/>
</dbReference>
<dbReference type="PROSITE" id="PS00636">
    <property type="entry name" value="DNAJ_1"/>
    <property type="match status" value="1"/>
</dbReference>
<comment type="caution">
    <text evidence="10">The sequence shown here is derived from an EMBL/GenBank/DDBJ whole genome shotgun (WGS) entry which is preliminary data.</text>
</comment>
<dbReference type="PROSITE" id="PS51188">
    <property type="entry name" value="ZF_CR"/>
    <property type="match status" value="1"/>
</dbReference>
<evidence type="ECO:0000256" key="4">
    <source>
        <dbReference type="ARBA" id="ARBA00022833"/>
    </source>
</evidence>
<dbReference type="PANTHER" id="PTHR43888">
    <property type="entry name" value="DNAJ-LIKE-2, ISOFORM A-RELATED"/>
    <property type="match status" value="1"/>
</dbReference>
<dbReference type="GO" id="GO:0005524">
    <property type="term" value="F:ATP binding"/>
    <property type="evidence" value="ECO:0007669"/>
    <property type="project" value="InterPro"/>
</dbReference>
<keyword evidence="1 6" id="KW-0479">Metal-binding</keyword>
<dbReference type="SUPFAM" id="SSF57938">
    <property type="entry name" value="DnaJ/Hsp40 cysteine-rich domain"/>
    <property type="match status" value="1"/>
</dbReference>
<dbReference type="Pfam" id="PF01556">
    <property type="entry name" value="DnaJ_C"/>
    <property type="match status" value="1"/>
</dbReference>
<name>A0A1E5RNS8_9ASCO</name>
<proteinExistence type="inferred from homology"/>
<feature type="compositionally biased region" description="Polar residues" evidence="7">
    <location>
        <begin position="383"/>
        <end position="394"/>
    </location>
</feature>
<dbReference type="InterPro" id="IPR036410">
    <property type="entry name" value="HSP_DnaJ_Cys-rich_dom_sf"/>
</dbReference>
<dbReference type="HAMAP" id="MF_01152">
    <property type="entry name" value="DnaJ"/>
    <property type="match status" value="1"/>
</dbReference>
<dbReference type="CDD" id="cd10747">
    <property type="entry name" value="DnaJ_C"/>
    <property type="match status" value="1"/>
</dbReference>
<dbReference type="Gene3D" id="1.10.287.110">
    <property type="entry name" value="DnaJ domain"/>
    <property type="match status" value="1"/>
</dbReference>
<dbReference type="Pfam" id="PF00684">
    <property type="entry name" value="DnaJ_CXXCXGXG"/>
    <property type="match status" value="1"/>
</dbReference>
<keyword evidence="3 6" id="KW-0863">Zinc-finger</keyword>
<dbReference type="FunFam" id="2.60.260.20:FF:000036">
    <property type="entry name" value="Type I HSP40 co-chaperone"/>
    <property type="match status" value="1"/>
</dbReference>
<dbReference type="InterPro" id="IPR008971">
    <property type="entry name" value="HSP40/DnaJ_pept-bd"/>
</dbReference>
<dbReference type="PRINTS" id="PR00625">
    <property type="entry name" value="JDOMAIN"/>
</dbReference>
<evidence type="ECO:0000313" key="10">
    <source>
        <dbReference type="EMBL" id="OEJ88530.1"/>
    </source>
</evidence>
<dbReference type="Proteomes" id="UP000095728">
    <property type="component" value="Unassembled WGS sequence"/>
</dbReference>
<dbReference type="GO" id="GO:0006457">
    <property type="term" value="P:protein folding"/>
    <property type="evidence" value="ECO:0007669"/>
    <property type="project" value="InterPro"/>
</dbReference>
<evidence type="ECO:0000256" key="1">
    <source>
        <dbReference type="ARBA" id="ARBA00022723"/>
    </source>
</evidence>
<dbReference type="PROSITE" id="PS50076">
    <property type="entry name" value="DNAJ_2"/>
    <property type="match status" value="1"/>
</dbReference>
<feature type="region of interest" description="Disordered" evidence="7">
    <location>
        <begin position="358"/>
        <end position="416"/>
    </location>
</feature>
<dbReference type="SMART" id="SM00271">
    <property type="entry name" value="DnaJ"/>
    <property type="match status" value="1"/>
</dbReference>
<dbReference type="STRING" id="56408.A0A1E5RNS8"/>
<evidence type="ECO:0000259" key="9">
    <source>
        <dbReference type="PROSITE" id="PS51188"/>
    </source>
</evidence>
<reference evidence="11" key="1">
    <citation type="journal article" date="2016" name="Genome Announc.">
        <title>Genome sequences of three species of Hanseniaspora isolated from spontaneous wine fermentations.</title>
        <authorList>
            <person name="Sternes P.R."/>
            <person name="Lee D."/>
            <person name="Kutyna D.R."/>
            <person name="Borneman A.R."/>
        </authorList>
    </citation>
    <scope>NUCLEOTIDE SEQUENCE [LARGE SCALE GENOMIC DNA]</scope>
    <source>
        <strain evidence="11">AWRI3579</strain>
    </source>
</reference>
<dbReference type="GO" id="GO:0009408">
    <property type="term" value="P:response to heat"/>
    <property type="evidence" value="ECO:0007669"/>
    <property type="project" value="InterPro"/>
</dbReference>
<sequence>MVKETRLYDVLGIQVSATEVQIKKAYRVGALKYHPDKNKSEEAVEKFKEMTHAYEILMDAEKRDIYDQFGEEGLSGAGGPGGPGGFGGFGGFGGGAEDIFSQFFGGGAGGSRPRGPQKGKDIVHELSVTLEELYKGKTSKLSLNKKVLCKGCDGKGGKDVKKCSSCNGQGIKIVTRQMGPMIQRFQQACEVCHGEGEIIEPKNKCKTCNGSKVINEKKILQVNVEPGMKNGTRIVFKKEADQAPDTITGDVIFIVAEKTHSTFKRDGDNLNYVAKIDLLTALAGGHFAVKHVSGEYLNVGIIPGEVIAPGMKKVIQGKGMPIQKYGGFGNLVIEFDVEFPKDKFADEETLQKLEQVLPPRPSLNIPKGSTTEECILEDYRPQQHGNKNRGSGNSYDEDDDEYDQRQGGEGVQCAAQ</sequence>
<dbReference type="InterPro" id="IPR036869">
    <property type="entry name" value="J_dom_sf"/>
</dbReference>
<evidence type="ECO:0000256" key="2">
    <source>
        <dbReference type="ARBA" id="ARBA00022737"/>
    </source>
</evidence>
<keyword evidence="11" id="KW-1185">Reference proteome</keyword>
<dbReference type="FunCoup" id="A0A1E5RNS8">
    <property type="interactions" value="1270"/>
</dbReference>
<dbReference type="GO" id="GO:0030544">
    <property type="term" value="F:Hsp70 protein binding"/>
    <property type="evidence" value="ECO:0007669"/>
    <property type="project" value="InterPro"/>
</dbReference>
<dbReference type="SUPFAM" id="SSF49493">
    <property type="entry name" value="HSP40/DnaJ peptide-binding domain"/>
    <property type="match status" value="2"/>
</dbReference>
<dbReference type="InterPro" id="IPR002939">
    <property type="entry name" value="DnaJ_C"/>
</dbReference>
<dbReference type="InParanoid" id="A0A1E5RNS8"/>
<dbReference type="GO" id="GO:0001671">
    <property type="term" value="F:ATPase activator activity"/>
    <property type="evidence" value="ECO:0007669"/>
    <property type="project" value="UniProtKB-ARBA"/>
</dbReference>
<feature type="zinc finger region" description="CR-type" evidence="6">
    <location>
        <begin position="136"/>
        <end position="217"/>
    </location>
</feature>
<dbReference type="FunFam" id="2.10.230.10:FF:000001">
    <property type="entry name" value="DnaJ subfamily A member 2"/>
    <property type="match status" value="1"/>
</dbReference>
<dbReference type="OrthoDB" id="550424at2759"/>
<dbReference type="GO" id="GO:0008270">
    <property type="term" value="F:zinc ion binding"/>
    <property type="evidence" value="ECO:0007669"/>
    <property type="project" value="UniProtKB-KW"/>
</dbReference>
<evidence type="ECO:0000313" key="11">
    <source>
        <dbReference type="Proteomes" id="UP000095728"/>
    </source>
</evidence>
<gene>
    <name evidence="10" type="ORF">AWRI3579_g809</name>
</gene>
<protein>
    <submittedName>
        <fullName evidence="10">Mitochondrial protein import protein MAS5</fullName>
    </submittedName>
</protein>
<dbReference type="Gene3D" id="2.10.230.10">
    <property type="entry name" value="Heat shock protein DnaJ, cysteine-rich domain"/>
    <property type="match status" value="1"/>
</dbReference>
<dbReference type="InterPro" id="IPR012724">
    <property type="entry name" value="DnaJ"/>
</dbReference>
<evidence type="ECO:0000256" key="3">
    <source>
        <dbReference type="ARBA" id="ARBA00022771"/>
    </source>
</evidence>
<dbReference type="CDD" id="cd06257">
    <property type="entry name" value="DnaJ"/>
    <property type="match status" value="1"/>
</dbReference>
<dbReference type="CDD" id="cd10719">
    <property type="entry name" value="DnaJ_zf"/>
    <property type="match status" value="1"/>
</dbReference>
<evidence type="ECO:0000259" key="8">
    <source>
        <dbReference type="PROSITE" id="PS50076"/>
    </source>
</evidence>
<dbReference type="GO" id="GO:0051082">
    <property type="term" value="F:unfolded protein binding"/>
    <property type="evidence" value="ECO:0007669"/>
    <property type="project" value="InterPro"/>
</dbReference>
<dbReference type="InterPro" id="IPR018253">
    <property type="entry name" value="DnaJ_domain_CS"/>
</dbReference>
<accession>A0A1E5RNS8</accession>
<keyword evidence="2" id="KW-0677">Repeat</keyword>
<evidence type="ECO:0000256" key="5">
    <source>
        <dbReference type="ARBA" id="ARBA00023186"/>
    </source>
</evidence>
<keyword evidence="5" id="KW-0143">Chaperone</keyword>
<dbReference type="AlphaFoldDB" id="A0A1E5RNS8"/>
<evidence type="ECO:0000256" key="6">
    <source>
        <dbReference type="PROSITE-ProRule" id="PRU00546"/>
    </source>
</evidence>
<dbReference type="Gene3D" id="2.60.260.20">
    <property type="entry name" value="Urease metallochaperone UreE, N-terminal domain"/>
    <property type="match status" value="2"/>
</dbReference>
<dbReference type="GO" id="GO:0072655">
    <property type="term" value="P:establishment of protein localization to mitochondrion"/>
    <property type="evidence" value="ECO:0007669"/>
    <property type="project" value="UniProtKB-ARBA"/>
</dbReference>
<feature type="domain" description="J" evidence="8">
    <location>
        <begin position="6"/>
        <end position="70"/>
    </location>
</feature>
<keyword evidence="4 6" id="KW-0862">Zinc</keyword>
<dbReference type="Pfam" id="PF00226">
    <property type="entry name" value="DnaJ"/>
    <property type="match status" value="1"/>
</dbReference>
<dbReference type="EMBL" id="LPNM01000005">
    <property type="protein sequence ID" value="OEJ88530.1"/>
    <property type="molecule type" value="Genomic_DNA"/>
</dbReference>
<dbReference type="InterPro" id="IPR001623">
    <property type="entry name" value="DnaJ_domain"/>
</dbReference>
<evidence type="ECO:0000256" key="7">
    <source>
        <dbReference type="SAM" id="MobiDB-lite"/>
    </source>
</evidence>